<dbReference type="InterPro" id="IPR003203">
    <property type="entry name" value="CobU/CobP"/>
</dbReference>
<sequence length="194" mass="21413">MSVLSHNASLIFITGGVRSGKSSFAEKHAEEIAIETGGQLNYLATGVPSDPEMTERIEKHQRDRETGECQWKTVERSVHIGELVSSFNSEDIVLLDCVTTLLNNELFSRGHVWDNLFLTNVQESVVSGILKLKNQAKALIVVSNEVLNEPLAGNELVFTYGKLLGRIHQELVKEADQAFLVEAGVPVLMKGVQR</sequence>
<dbReference type="EC" id="2.7.7.62" evidence="9"/>
<dbReference type="PANTHER" id="PTHR34848">
    <property type="match status" value="1"/>
</dbReference>
<evidence type="ECO:0000256" key="2">
    <source>
        <dbReference type="ARBA" id="ARBA00000711"/>
    </source>
</evidence>
<comment type="pathway">
    <text evidence="5">Cofactor biosynthesis; adenosylcobalamin biosynthesis; adenosylcobalamin from cob(II)yrinate a,c-diamide: step 6/7.</text>
</comment>
<reference evidence="18 19" key="1">
    <citation type="journal article" date="2022" name="Int. J. Syst. Evol. Microbiol.">
        <title>Neobacillus kokaensis sp. nov., isolated from soil.</title>
        <authorList>
            <person name="Yuki K."/>
            <person name="Matsubara H."/>
            <person name="Yamaguchi S."/>
        </authorList>
    </citation>
    <scope>NUCLEOTIDE SEQUENCE [LARGE SCALE GENOMIC DNA]</scope>
    <source>
        <strain evidence="18 19">LOB 377</strain>
    </source>
</reference>
<evidence type="ECO:0000256" key="7">
    <source>
        <dbReference type="ARBA" id="ARBA00007490"/>
    </source>
</evidence>
<comment type="catalytic activity">
    <reaction evidence="1">
        <text>adenosylcob(III)inamide + ATP = adenosylcob(III)inamide phosphate + ADP + H(+)</text>
        <dbReference type="Rhea" id="RHEA:15769"/>
        <dbReference type="ChEBI" id="CHEBI:2480"/>
        <dbReference type="ChEBI" id="CHEBI:15378"/>
        <dbReference type="ChEBI" id="CHEBI:30616"/>
        <dbReference type="ChEBI" id="CHEBI:58502"/>
        <dbReference type="ChEBI" id="CHEBI:456216"/>
        <dbReference type="EC" id="2.7.1.156"/>
    </reaction>
</comment>
<dbReference type="EMBL" id="BNDS01000001">
    <property type="protein sequence ID" value="GHH96830.1"/>
    <property type="molecule type" value="Genomic_DNA"/>
</dbReference>
<dbReference type="GO" id="GO:0016301">
    <property type="term" value="F:kinase activity"/>
    <property type="evidence" value="ECO:0007669"/>
    <property type="project" value="UniProtKB-KW"/>
</dbReference>
<evidence type="ECO:0000256" key="14">
    <source>
        <dbReference type="ARBA" id="ARBA00022840"/>
    </source>
</evidence>
<proteinExistence type="inferred from homology"/>
<keyword evidence="15" id="KW-0342">GTP-binding</keyword>
<dbReference type="PANTHER" id="PTHR34848:SF1">
    <property type="entry name" value="BIFUNCTIONAL ADENOSYLCOBALAMIN BIOSYNTHESIS PROTEIN COBU"/>
    <property type="match status" value="1"/>
</dbReference>
<protein>
    <recommendedName>
        <fullName evidence="16">Adenosylcobinamide kinase</fullName>
        <ecNumber evidence="8">2.7.1.156</ecNumber>
        <ecNumber evidence="9">2.7.7.62</ecNumber>
    </recommendedName>
    <alternativeName>
        <fullName evidence="17">Adenosylcobinamide-phosphate guanylyltransferase</fullName>
    </alternativeName>
</protein>
<keyword evidence="12" id="KW-0547">Nucleotide-binding</keyword>
<gene>
    <name evidence="18" type="ORF">AM1BK_03730</name>
</gene>
<dbReference type="Pfam" id="PF02283">
    <property type="entry name" value="CobU"/>
    <property type="match status" value="1"/>
</dbReference>
<dbReference type="Gene3D" id="3.40.50.300">
    <property type="entry name" value="P-loop containing nucleotide triphosphate hydrolases"/>
    <property type="match status" value="1"/>
</dbReference>
<comment type="caution">
    <text evidence="18">The sequence shown here is derived from an EMBL/GenBank/DDBJ whole genome shotgun (WGS) entry which is preliminary data.</text>
</comment>
<evidence type="ECO:0000256" key="8">
    <source>
        <dbReference type="ARBA" id="ARBA00012016"/>
    </source>
</evidence>
<keyword evidence="19" id="KW-1185">Reference proteome</keyword>
<dbReference type="CDD" id="cd00544">
    <property type="entry name" value="CobU"/>
    <property type="match status" value="1"/>
</dbReference>
<dbReference type="SUPFAM" id="SSF52540">
    <property type="entry name" value="P-loop containing nucleoside triphosphate hydrolases"/>
    <property type="match status" value="1"/>
</dbReference>
<evidence type="ECO:0000256" key="4">
    <source>
        <dbReference type="ARBA" id="ARBA00003889"/>
    </source>
</evidence>
<dbReference type="InterPro" id="IPR027417">
    <property type="entry name" value="P-loop_NTPase"/>
</dbReference>
<evidence type="ECO:0000256" key="6">
    <source>
        <dbReference type="ARBA" id="ARBA00005159"/>
    </source>
</evidence>
<name>A0ABQ3MVY0_9BACI</name>
<evidence type="ECO:0000256" key="16">
    <source>
        <dbReference type="ARBA" id="ARBA00029570"/>
    </source>
</evidence>
<comment type="similarity">
    <text evidence="7">Belongs to the CobU/CobP family.</text>
</comment>
<evidence type="ECO:0000256" key="17">
    <source>
        <dbReference type="ARBA" id="ARBA00030571"/>
    </source>
</evidence>
<evidence type="ECO:0000313" key="18">
    <source>
        <dbReference type="EMBL" id="GHH96830.1"/>
    </source>
</evidence>
<dbReference type="Proteomes" id="UP000637074">
    <property type="component" value="Unassembled WGS sequence"/>
</dbReference>
<dbReference type="PIRSF" id="PIRSF006135">
    <property type="entry name" value="CobU"/>
    <property type="match status" value="1"/>
</dbReference>
<evidence type="ECO:0000256" key="12">
    <source>
        <dbReference type="ARBA" id="ARBA00022741"/>
    </source>
</evidence>
<comment type="pathway">
    <text evidence="6">Cofactor biosynthesis; adenosylcobalamin biosynthesis; adenosylcobalamin from cob(II)yrinate a,c-diamide: step 5/7.</text>
</comment>
<accession>A0ABQ3MVY0</accession>
<keyword evidence="14" id="KW-0067">ATP-binding</keyword>
<comment type="catalytic activity">
    <reaction evidence="2">
        <text>adenosylcob(III)inamide phosphate + GTP + H(+) = adenosylcob(III)inamide-GDP + diphosphate</text>
        <dbReference type="Rhea" id="RHEA:22712"/>
        <dbReference type="ChEBI" id="CHEBI:15378"/>
        <dbReference type="ChEBI" id="CHEBI:33019"/>
        <dbReference type="ChEBI" id="CHEBI:37565"/>
        <dbReference type="ChEBI" id="CHEBI:58502"/>
        <dbReference type="ChEBI" id="CHEBI:60487"/>
        <dbReference type="EC" id="2.7.7.62"/>
    </reaction>
</comment>
<evidence type="ECO:0000256" key="9">
    <source>
        <dbReference type="ARBA" id="ARBA00012523"/>
    </source>
</evidence>
<evidence type="ECO:0000256" key="10">
    <source>
        <dbReference type="ARBA" id="ARBA00022573"/>
    </source>
</evidence>
<evidence type="ECO:0000256" key="1">
    <source>
        <dbReference type="ARBA" id="ARBA00000312"/>
    </source>
</evidence>
<dbReference type="EC" id="2.7.1.156" evidence="8"/>
<evidence type="ECO:0000313" key="19">
    <source>
        <dbReference type="Proteomes" id="UP000637074"/>
    </source>
</evidence>
<evidence type="ECO:0000256" key="5">
    <source>
        <dbReference type="ARBA" id="ARBA00004692"/>
    </source>
</evidence>
<comment type="catalytic activity">
    <reaction evidence="3">
        <text>adenosylcob(III)inamide + GTP = adenosylcob(III)inamide phosphate + GDP + H(+)</text>
        <dbReference type="Rhea" id="RHEA:15765"/>
        <dbReference type="ChEBI" id="CHEBI:2480"/>
        <dbReference type="ChEBI" id="CHEBI:15378"/>
        <dbReference type="ChEBI" id="CHEBI:37565"/>
        <dbReference type="ChEBI" id="CHEBI:58189"/>
        <dbReference type="ChEBI" id="CHEBI:58502"/>
        <dbReference type="EC" id="2.7.1.156"/>
    </reaction>
</comment>
<evidence type="ECO:0000256" key="15">
    <source>
        <dbReference type="ARBA" id="ARBA00023134"/>
    </source>
</evidence>
<evidence type="ECO:0000256" key="11">
    <source>
        <dbReference type="ARBA" id="ARBA00022679"/>
    </source>
</evidence>
<keyword evidence="13 18" id="KW-0418">Kinase</keyword>
<evidence type="ECO:0000256" key="13">
    <source>
        <dbReference type="ARBA" id="ARBA00022777"/>
    </source>
</evidence>
<comment type="function">
    <text evidence="4">Catalyzes ATP-dependent phosphorylation of adenosylcobinamide and addition of GMP to adenosylcobinamide phosphate.</text>
</comment>
<evidence type="ECO:0000256" key="3">
    <source>
        <dbReference type="ARBA" id="ARBA00001522"/>
    </source>
</evidence>
<keyword evidence="11" id="KW-0808">Transferase</keyword>
<keyword evidence="10" id="KW-0169">Cobalamin biosynthesis</keyword>
<organism evidence="18 19">
    <name type="scientific">Neobacillus kokaensis</name>
    <dbReference type="NCBI Taxonomy" id="2759023"/>
    <lineage>
        <taxon>Bacteria</taxon>
        <taxon>Bacillati</taxon>
        <taxon>Bacillota</taxon>
        <taxon>Bacilli</taxon>
        <taxon>Bacillales</taxon>
        <taxon>Bacillaceae</taxon>
        <taxon>Neobacillus</taxon>
    </lineage>
</organism>